<dbReference type="Proteomes" id="UP000435112">
    <property type="component" value="Unassembled WGS sequence"/>
</dbReference>
<dbReference type="AlphaFoldDB" id="A0A6A3MYM4"/>
<proteinExistence type="predicted"/>
<evidence type="ECO:0000256" key="1">
    <source>
        <dbReference type="SAM" id="MobiDB-lite"/>
    </source>
</evidence>
<dbReference type="EMBL" id="QXFU01000270">
    <property type="protein sequence ID" value="KAE9038285.1"/>
    <property type="molecule type" value="Genomic_DNA"/>
</dbReference>
<sequence>MASFERGASAVKAPTKPQEGRTTAPRSPKAIQLLSPRKARQGIPHSITALSPRGGPRETDPHSPSL</sequence>
<comment type="caution">
    <text evidence="2">The sequence shown here is derived from an EMBL/GenBank/DDBJ whole genome shotgun (WGS) entry which is preliminary data.</text>
</comment>
<feature type="region of interest" description="Disordered" evidence="1">
    <location>
        <begin position="1"/>
        <end position="66"/>
    </location>
</feature>
<name>A0A6A3MYM4_9STRA</name>
<gene>
    <name evidence="2" type="ORF">PR002_g6112</name>
</gene>
<accession>A0A6A3MYM4</accession>
<feature type="compositionally biased region" description="Basic and acidic residues" evidence="1">
    <location>
        <begin position="55"/>
        <end position="66"/>
    </location>
</feature>
<evidence type="ECO:0000313" key="2">
    <source>
        <dbReference type="EMBL" id="KAE9038285.1"/>
    </source>
</evidence>
<organism evidence="2 3">
    <name type="scientific">Phytophthora rubi</name>
    <dbReference type="NCBI Taxonomy" id="129364"/>
    <lineage>
        <taxon>Eukaryota</taxon>
        <taxon>Sar</taxon>
        <taxon>Stramenopiles</taxon>
        <taxon>Oomycota</taxon>
        <taxon>Peronosporomycetes</taxon>
        <taxon>Peronosporales</taxon>
        <taxon>Peronosporaceae</taxon>
        <taxon>Phytophthora</taxon>
    </lineage>
</organism>
<reference evidence="2 3" key="1">
    <citation type="submission" date="2018-09" db="EMBL/GenBank/DDBJ databases">
        <title>Genomic investigation of the strawberry pathogen Phytophthora fragariae indicates pathogenicity is determined by transcriptional variation in three key races.</title>
        <authorList>
            <person name="Adams T.M."/>
            <person name="Armitage A.D."/>
            <person name="Sobczyk M.K."/>
            <person name="Bates H.J."/>
            <person name="Dunwell J.M."/>
            <person name="Nellist C.F."/>
            <person name="Harrison R.J."/>
        </authorList>
    </citation>
    <scope>NUCLEOTIDE SEQUENCE [LARGE SCALE GENOMIC DNA]</scope>
    <source>
        <strain evidence="2 3">SCRP324</strain>
    </source>
</reference>
<evidence type="ECO:0000313" key="3">
    <source>
        <dbReference type="Proteomes" id="UP000435112"/>
    </source>
</evidence>
<protein>
    <submittedName>
        <fullName evidence="2">Uncharacterized protein</fullName>
    </submittedName>
</protein>